<reference evidence="1 2" key="1">
    <citation type="submission" date="2018-12" db="EMBL/GenBank/DDBJ databases">
        <title>Rubrispira sanarue gen. nov., sp., nov., a member of the order Silvanigrellales, isolated from a brackish lake in Hamamatsu Japan.</title>
        <authorList>
            <person name="Maejima Y."/>
            <person name="Iino T."/>
            <person name="Muraguchi Y."/>
            <person name="Fukuda K."/>
            <person name="Nojiri H."/>
            <person name="Ohkuma M."/>
            <person name="Moriuchi R."/>
            <person name="Dohra H."/>
            <person name="Kimbara K."/>
            <person name="Shintani M."/>
        </authorList>
    </citation>
    <scope>NUCLEOTIDE SEQUENCE [LARGE SCALE GENOMIC DNA]</scope>
    <source>
        <strain evidence="1 2">RF1110005</strain>
    </source>
</reference>
<dbReference type="InterPro" id="IPR013785">
    <property type="entry name" value="Aldolase_TIM"/>
</dbReference>
<dbReference type="AlphaFoldDB" id="A0A4P2VJN5"/>
<accession>A0A4P2VJN5</accession>
<dbReference type="InterPro" id="IPR006269">
    <property type="entry name" value="KDO8P_synthase"/>
</dbReference>
<name>A0A4P2VJN5_FLUSA</name>
<organism evidence="1 2">
    <name type="scientific">Fluviispira sanaruensis</name>
    <dbReference type="NCBI Taxonomy" id="2493639"/>
    <lineage>
        <taxon>Bacteria</taxon>
        <taxon>Pseudomonadati</taxon>
        <taxon>Bdellovibrionota</taxon>
        <taxon>Oligoflexia</taxon>
        <taxon>Silvanigrellales</taxon>
        <taxon>Silvanigrellaceae</taxon>
        <taxon>Fluviispira</taxon>
    </lineage>
</organism>
<proteinExistence type="predicted"/>
<dbReference type="SUPFAM" id="SSF51569">
    <property type="entry name" value="Aldolase"/>
    <property type="match status" value="1"/>
</dbReference>
<dbReference type="KEGG" id="sbf:JCM31447_13740"/>
<dbReference type="EMBL" id="AP019368">
    <property type="protein sequence ID" value="BBH52931.1"/>
    <property type="molecule type" value="Genomic_DNA"/>
</dbReference>
<dbReference type="GO" id="GO:0008676">
    <property type="term" value="F:3-deoxy-8-phosphooctulonate synthase activity"/>
    <property type="evidence" value="ECO:0007669"/>
    <property type="project" value="InterPro"/>
</dbReference>
<dbReference type="Gene3D" id="3.20.20.70">
    <property type="entry name" value="Aldolase class I"/>
    <property type="match status" value="1"/>
</dbReference>
<evidence type="ECO:0000313" key="1">
    <source>
        <dbReference type="EMBL" id="BBH52931.1"/>
    </source>
</evidence>
<protein>
    <submittedName>
        <fullName evidence="1">Uncharacterized protein</fullName>
    </submittedName>
</protein>
<dbReference type="Proteomes" id="UP000291236">
    <property type="component" value="Chromosome"/>
</dbReference>
<sequence length="231" mass="25655">MSFFGSSNSFILEIGFELSDTYLHESVFSVYDFSHWKIRTNHSSIDFSTEQSRELLKKAKSTSQRPFGALVSSAQEIEIAAQYANFLYIPGELCRQSDILEAATLSRLPLIVERGCFLAPSDVIRIVEKLKDADVALVDCGTANGYSDSVLDPRVLFLMQKTGKKIGIHLSDLLSPEAKTYSHRPKWLSEPDFIQAFVCTGKALGVTFYVVKSYGKGAISTDQALKYTLGK</sequence>
<dbReference type="GO" id="GO:0005737">
    <property type="term" value="C:cytoplasm"/>
    <property type="evidence" value="ECO:0007669"/>
    <property type="project" value="InterPro"/>
</dbReference>
<dbReference type="OrthoDB" id="5293880at2"/>
<dbReference type="RefSeq" id="WP_130607831.1">
    <property type="nucleotide sequence ID" value="NZ_AP019368.1"/>
</dbReference>
<keyword evidence="2" id="KW-1185">Reference proteome</keyword>
<evidence type="ECO:0000313" key="2">
    <source>
        <dbReference type="Proteomes" id="UP000291236"/>
    </source>
</evidence>
<gene>
    <name evidence="1" type="ORF">JCM31447_13740</name>
</gene>
<dbReference type="PANTHER" id="PTHR21057">
    <property type="entry name" value="PHOSPHO-2-DEHYDRO-3-DEOXYHEPTONATE ALDOLASE"/>
    <property type="match status" value="1"/>
</dbReference>